<feature type="region of interest" description="Disordered" evidence="1">
    <location>
        <begin position="331"/>
        <end position="368"/>
    </location>
</feature>
<feature type="transmembrane region" description="Helical" evidence="2">
    <location>
        <begin position="107"/>
        <end position="129"/>
    </location>
</feature>
<keyword evidence="4" id="KW-1185">Reference proteome</keyword>
<gene>
    <name evidence="3" type="ORF">INT47_008515</name>
</gene>
<keyword evidence="2" id="KW-0812">Transmembrane</keyword>
<evidence type="ECO:0000256" key="2">
    <source>
        <dbReference type="SAM" id="Phobius"/>
    </source>
</evidence>
<organism evidence="3 4">
    <name type="scientific">Mucor saturninus</name>
    <dbReference type="NCBI Taxonomy" id="64648"/>
    <lineage>
        <taxon>Eukaryota</taxon>
        <taxon>Fungi</taxon>
        <taxon>Fungi incertae sedis</taxon>
        <taxon>Mucoromycota</taxon>
        <taxon>Mucoromycotina</taxon>
        <taxon>Mucoromycetes</taxon>
        <taxon>Mucorales</taxon>
        <taxon>Mucorineae</taxon>
        <taxon>Mucoraceae</taxon>
        <taxon>Mucor</taxon>
    </lineage>
</organism>
<evidence type="ECO:0000313" key="4">
    <source>
        <dbReference type="Proteomes" id="UP000603453"/>
    </source>
</evidence>
<evidence type="ECO:0000313" key="3">
    <source>
        <dbReference type="EMBL" id="KAG2206498.1"/>
    </source>
</evidence>
<dbReference type="OrthoDB" id="5597503at2759"/>
<feature type="transmembrane region" description="Helical" evidence="2">
    <location>
        <begin position="40"/>
        <end position="59"/>
    </location>
</feature>
<dbReference type="EMBL" id="JAEPRD010000030">
    <property type="protein sequence ID" value="KAG2206498.1"/>
    <property type="molecule type" value="Genomic_DNA"/>
</dbReference>
<sequence>MSSAIVVATIALQGAAVGVSFELALRSVFQVNDKVAQVRIGKFFLGFFMAIKSILFLSFHSSQGSSCYVTGRLADLFYHFAMTAGTHVLLTRVQSIVPVDWKRKSHIFHSTLIVVRCIFGLIDVGLVKIDNYPNGTCKYTDQEYWGPIYTLYDTLIDVYVTVVISYILLSHIRSLVSDRMQVNNNLYVSVIYHNVIRTLCLTIVNLISTTLIVMRDRVEIIMLLWPIINIAFVILVGYDSDVTKSIRRLRQKYWSSLSVMASTVDIGQIPSISIPSNAKHSSSTSHSDIELELGAENLHNNNNNNRAVRDNNFDLSLIQLERWKSGLSSTERQIQDQAGYDTREDRRLSLPNLHRHASGSYDTDNTLT</sequence>
<feature type="transmembrane region" description="Helical" evidence="2">
    <location>
        <begin position="149"/>
        <end position="169"/>
    </location>
</feature>
<accession>A0A8H7V7R5</accession>
<keyword evidence="2" id="KW-0472">Membrane</keyword>
<evidence type="ECO:0000256" key="1">
    <source>
        <dbReference type="SAM" id="MobiDB-lite"/>
    </source>
</evidence>
<dbReference type="AlphaFoldDB" id="A0A8H7V7R5"/>
<dbReference type="Proteomes" id="UP000603453">
    <property type="component" value="Unassembled WGS sequence"/>
</dbReference>
<feature type="transmembrane region" description="Helical" evidence="2">
    <location>
        <begin position="190"/>
        <end position="214"/>
    </location>
</feature>
<comment type="caution">
    <text evidence="3">The sequence shown here is derived from an EMBL/GenBank/DDBJ whole genome shotgun (WGS) entry which is preliminary data.</text>
</comment>
<reference evidence="3" key="1">
    <citation type="submission" date="2020-12" db="EMBL/GenBank/DDBJ databases">
        <title>Metabolic potential, ecology and presence of endohyphal bacteria is reflected in genomic diversity of Mucoromycotina.</title>
        <authorList>
            <person name="Muszewska A."/>
            <person name="Okrasinska A."/>
            <person name="Steczkiewicz K."/>
            <person name="Drgas O."/>
            <person name="Orlowska M."/>
            <person name="Perlinska-Lenart U."/>
            <person name="Aleksandrzak-Piekarczyk T."/>
            <person name="Szatraj K."/>
            <person name="Zielenkiewicz U."/>
            <person name="Pilsyk S."/>
            <person name="Malc E."/>
            <person name="Mieczkowski P."/>
            <person name="Kruszewska J.S."/>
            <person name="Biernat P."/>
            <person name="Pawlowska J."/>
        </authorList>
    </citation>
    <scope>NUCLEOTIDE SEQUENCE</scope>
    <source>
        <strain evidence="3">WA0000017839</strain>
    </source>
</reference>
<keyword evidence="2" id="KW-1133">Transmembrane helix</keyword>
<proteinExistence type="predicted"/>
<feature type="transmembrane region" description="Helical" evidence="2">
    <location>
        <begin position="220"/>
        <end position="238"/>
    </location>
</feature>
<name>A0A8H7V7R5_9FUNG</name>
<protein>
    <submittedName>
        <fullName evidence="3">Uncharacterized protein</fullName>
    </submittedName>
</protein>